<proteinExistence type="inferred from homology"/>
<dbReference type="InterPro" id="IPR050738">
    <property type="entry name" value="Sulfatase"/>
</dbReference>
<dbReference type="PANTHER" id="PTHR42693">
    <property type="entry name" value="ARYLSULFATASE FAMILY MEMBER"/>
    <property type="match status" value="1"/>
</dbReference>
<reference evidence="6 7" key="1">
    <citation type="submission" date="2019-03" db="EMBL/GenBank/DDBJ databases">
        <title>Genomic Encyclopedia of Type Strains, Phase IV (KMG-IV): sequencing the most valuable type-strain genomes for metagenomic binning, comparative biology and taxonomic classification.</title>
        <authorList>
            <person name="Goeker M."/>
        </authorList>
    </citation>
    <scope>NUCLEOTIDE SEQUENCE [LARGE SCALE GENOMIC DNA]</scope>
    <source>
        <strain evidence="6 7">DSM 104836</strain>
    </source>
</reference>
<dbReference type="GO" id="GO:0046872">
    <property type="term" value="F:metal ion binding"/>
    <property type="evidence" value="ECO:0007669"/>
    <property type="project" value="UniProtKB-KW"/>
</dbReference>
<dbReference type="Pfam" id="PF00884">
    <property type="entry name" value="Sulfatase"/>
    <property type="match status" value="1"/>
</dbReference>
<evidence type="ECO:0000259" key="5">
    <source>
        <dbReference type="Pfam" id="PF00884"/>
    </source>
</evidence>
<dbReference type="PROSITE" id="PS00523">
    <property type="entry name" value="SULFATASE_1"/>
    <property type="match status" value="1"/>
</dbReference>
<dbReference type="OrthoDB" id="9803751at2"/>
<feature type="domain" description="Sulfatase N-terminal" evidence="5">
    <location>
        <begin position="38"/>
        <end position="448"/>
    </location>
</feature>
<dbReference type="InterPro" id="IPR013320">
    <property type="entry name" value="ConA-like_dom_sf"/>
</dbReference>
<dbReference type="Proteomes" id="UP000295696">
    <property type="component" value="Unassembled WGS sequence"/>
</dbReference>
<dbReference type="RefSeq" id="WP_132248634.1">
    <property type="nucleotide sequence ID" value="NZ_SLZU01000029.1"/>
</dbReference>
<name>A0A4R3IWL1_9RHOB</name>
<keyword evidence="2" id="KW-0479">Metal-binding</keyword>
<evidence type="ECO:0000256" key="2">
    <source>
        <dbReference type="ARBA" id="ARBA00022723"/>
    </source>
</evidence>
<dbReference type="Gene3D" id="2.60.120.200">
    <property type="match status" value="1"/>
</dbReference>
<keyword evidence="4" id="KW-0106">Calcium</keyword>
<dbReference type="GO" id="GO:0016787">
    <property type="term" value="F:hydrolase activity"/>
    <property type="evidence" value="ECO:0007669"/>
    <property type="project" value="UniProtKB-KW"/>
</dbReference>
<dbReference type="SUPFAM" id="SSF53649">
    <property type="entry name" value="Alkaline phosphatase-like"/>
    <property type="match status" value="1"/>
</dbReference>
<keyword evidence="3" id="KW-0378">Hydrolase</keyword>
<accession>A0A4R3IWL1</accession>
<dbReference type="EMBL" id="SLZU01000029">
    <property type="protein sequence ID" value="TCS56150.1"/>
    <property type="molecule type" value="Genomic_DNA"/>
</dbReference>
<evidence type="ECO:0000313" key="7">
    <source>
        <dbReference type="Proteomes" id="UP000295696"/>
    </source>
</evidence>
<protein>
    <submittedName>
        <fullName evidence="6">Arylsulfatase</fullName>
    </submittedName>
</protein>
<evidence type="ECO:0000313" key="6">
    <source>
        <dbReference type="EMBL" id="TCS56150.1"/>
    </source>
</evidence>
<comment type="caution">
    <text evidence="6">The sequence shown here is derived from an EMBL/GenBank/DDBJ whole genome shotgun (WGS) entry which is preliminary data.</text>
</comment>
<keyword evidence="7" id="KW-1185">Reference proteome</keyword>
<dbReference type="PANTHER" id="PTHR42693:SF43">
    <property type="entry name" value="BLL2667 PROTEIN"/>
    <property type="match status" value="1"/>
</dbReference>
<sequence length="754" mass="85272">MSITSDTVNEVFKGQIGRTYKDSIPWWPEVKVAKEDSPNILVVLFDDLGFGSLGCYGGDAETPNIDRLARGGLQYNNFHTTALCSPTRASLLTGRDHHAVGMSIIANADSGFPSKRGAIRHNAGTLADMLAPEGYNSYAVGKWHLAPADQLSAVGPFDHWPLGRGFNKFYGFLEALTDQFRPSLVRDNQHVEPPRTPEEGYTLNEDLADNACKFLTDHVSLAPNKPFFMYYALGAMHSPHQAPQEYLDKYKGRFDEGWDVARERRLKRQIEMGVVPEGTKLVPRNEGVEPWNTLSDDQKRVYCKFEEAYAAFLDHSDKELGRVFDHLEKLGKLDNTIIFLMSDNGASQEGQIHGSTSTTFYENMDAESFDYNLERIDQIGTMYAKNNYPIGWAQVENTPLRRYKQNTHAGGVQDPLIVHWPKGLKDTGVRSQFHHVMDIVPTVLEVIDVEAPSQIKGIPQMNIHGTSMKYSFDDADAPTRKNAQIFEMFGHRAIWHDGWKAVAYHKRYSDYEDDQWELYHVAEDFSESTDLAQKEPERLRKLVELWWAEAGRYDVLPLDDRGFAERRAMSRPRQESPRIQQEFVFYPGMTNVPGGAAPFTMDRSYELAARVRVPEGGQGVVAACGGLCGGYTLYVKDGRVIHEYNYYQNMHRVEGDLPTGGDWIDILYKFDKTGIRRGEGRLFINGQEVAKTALPETYRYFMDWEGFSLGRDASSPVSPVYEGKQGFAFTGEIDRVRITLGEDIAGPNDYESQD</sequence>
<dbReference type="Gene3D" id="3.40.720.10">
    <property type="entry name" value="Alkaline Phosphatase, subunit A"/>
    <property type="match status" value="1"/>
</dbReference>
<dbReference type="InterPro" id="IPR024607">
    <property type="entry name" value="Sulfatase_CS"/>
</dbReference>
<evidence type="ECO:0000256" key="1">
    <source>
        <dbReference type="ARBA" id="ARBA00008779"/>
    </source>
</evidence>
<evidence type="ECO:0000256" key="3">
    <source>
        <dbReference type="ARBA" id="ARBA00022801"/>
    </source>
</evidence>
<dbReference type="InterPro" id="IPR017850">
    <property type="entry name" value="Alkaline_phosphatase_core_sf"/>
</dbReference>
<comment type="similarity">
    <text evidence="1">Belongs to the sulfatase family.</text>
</comment>
<dbReference type="SUPFAM" id="SSF49899">
    <property type="entry name" value="Concanavalin A-like lectins/glucanases"/>
    <property type="match status" value="1"/>
</dbReference>
<gene>
    <name evidence="6" type="ORF">EDD52_1298</name>
</gene>
<dbReference type="CDD" id="cd16025">
    <property type="entry name" value="PAS_like"/>
    <property type="match status" value="1"/>
</dbReference>
<dbReference type="InterPro" id="IPR000917">
    <property type="entry name" value="Sulfatase_N"/>
</dbReference>
<evidence type="ECO:0000256" key="4">
    <source>
        <dbReference type="ARBA" id="ARBA00022837"/>
    </source>
</evidence>
<organism evidence="6 7">
    <name type="scientific">Primorskyibacter sedentarius</name>
    <dbReference type="NCBI Taxonomy" id="745311"/>
    <lineage>
        <taxon>Bacteria</taxon>
        <taxon>Pseudomonadati</taxon>
        <taxon>Pseudomonadota</taxon>
        <taxon>Alphaproteobacteria</taxon>
        <taxon>Rhodobacterales</taxon>
        <taxon>Roseobacteraceae</taxon>
        <taxon>Primorskyibacter</taxon>
    </lineage>
</organism>
<dbReference type="AlphaFoldDB" id="A0A4R3IWL1"/>
<dbReference type="Gene3D" id="3.30.1120.10">
    <property type="match status" value="1"/>
</dbReference>
<dbReference type="PROSITE" id="PS00149">
    <property type="entry name" value="SULFATASE_2"/>
    <property type="match status" value="1"/>
</dbReference>